<dbReference type="InterPro" id="IPR001387">
    <property type="entry name" value="Cro/C1-type_HTH"/>
</dbReference>
<dbReference type="InterPro" id="IPR010982">
    <property type="entry name" value="Lambda_DNA-bd_dom_sf"/>
</dbReference>
<dbReference type="GO" id="GO:0003677">
    <property type="term" value="F:DNA binding"/>
    <property type="evidence" value="ECO:0007669"/>
    <property type="project" value="InterPro"/>
</dbReference>
<gene>
    <name evidence="2" type="ORF">BB31_14325</name>
</gene>
<feature type="domain" description="HTH cro/C1-type" evidence="1">
    <location>
        <begin position="29"/>
        <end position="83"/>
    </location>
</feature>
<dbReference type="InterPro" id="IPR043917">
    <property type="entry name" value="DUF5753"/>
</dbReference>
<dbReference type="Pfam" id="PF13560">
    <property type="entry name" value="HTH_31"/>
    <property type="match status" value="1"/>
</dbReference>
<accession>A0A2P2FVJ3</accession>
<evidence type="ECO:0000259" key="1">
    <source>
        <dbReference type="PROSITE" id="PS50943"/>
    </source>
</evidence>
<dbReference type="CDD" id="cd00093">
    <property type="entry name" value="HTH_XRE"/>
    <property type="match status" value="1"/>
</dbReference>
<dbReference type="SMART" id="SM00530">
    <property type="entry name" value="HTH_XRE"/>
    <property type="match status" value="1"/>
</dbReference>
<dbReference type="Gene3D" id="1.10.260.40">
    <property type="entry name" value="lambda repressor-like DNA-binding domains"/>
    <property type="match status" value="1"/>
</dbReference>
<dbReference type="Pfam" id="PF19054">
    <property type="entry name" value="DUF5753"/>
    <property type="match status" value="1"/>
</dbReference>
<keyword evidence="3" id="KW-1185">Reference proteome</keyword>
<dbReference type="PROSITE" id="PS50943">
    <property type="entry name" value="HTH_CROC1"/>
    <property type="match status" value="1"/>
</dbReference>
<comment type="caution">
    <text evidence="2">The sequence shown here is derived from an EMBL/GenBank/DDBJ whole genome shotgun (WGS) entry which is preliminary data.</text>
</comment>
<dbReference type="EMBL" id="JFBM01000010">
    <property type="protein sequence ID" value="KFU80734.1"/>
    <property type="molecule type" value="Genomic_DNA"/>
</dbReference>
<protein>
    <submittedName>
        <fullName evidence="2">XRE family transcriptional regulator</fullName>
    </submittedName>
</protein>
<evidence type="ECO:0000313" key="2">
    <source>
        <dbReference type="EMBL" id="KFU80734.1"/>
    </source>
</evidence>
<sequence>MTCPSAPGKVLVMPKPRPAPHARALADGLRVARKAARLAATEVADKLAWSQSTISRIETGTRAASAEEVSALLAVYQVTGERREALLSLSRDSGPWWFADVALQSETLAQYEKEATKIVAFGVTFLPDLLQTPSYARAASSALRRKLMEQKRFVAYIDEGALHRQVGGPRVMANQLRHLISMAERPNVELRVIPFAAGAHAGGAYVLLEFGDASPVVYLEHRRCGLFLHRPCDVAPYLRPTMDAVALDPVRSVRLIESVIEARAQCGDFLGQ</sequence>
<organism evidence="2 3">
    <name type="scientific">Amycolatopsis lurida NRRL 2430</name>
    <dbReference type="NCBI Taxonomy" id="1460371"/>
    <lineage>
        <taxon>Bacteria</taxon>
        <taxon>Bacillati</taxon>
        <taxon>Actinomycetota</taxon>
        <taxon>Actinomycetes</taxon>
        <taxon>Pseudonocardiales</taxon>
        <taxon>Pseudonocardiaceae</taxon>
        <taxon>Amycolatopsis</taxon>
    </lineage>
</organism>
<dbReference type="AlphaFoldDB" id="A0A2P2FVJ3"/>
<dbReference type="SUPFAM" id="SSF47413">
    <property type="entry name" value="lambda repressor-like DNA-binding domains"/>
    <property type="match status" value="1"/>
</dbReference>
<name>A0A2P2FVJ3_AMYLU</name>
<evidence type="ECO:0000313" key="3">
    <source>
        <dbReference type="Proteomes" id="UP000256220"/>
    </source>
</evidence>
<dbReference type="Proteomes" id="UP000256220">
    <property type="component" value="Unassembled WGS sequence"/>
</dbReference>
<proteinExistence type="predicted"/>
<reference evidence="2 3" key="1">
    <citation type="journal article" date="2014" name="Genome Announc.">
        <title>Draft Genome Sequence of Amycolatopsis lurida NRRL 2430, Producer of the Glycopeptide Family Antibiotic Ristocetin.</title>
        <authorList>
            <person name="Kwun M.J."/>
            <person name="Hong H.J."/>
        </authorList>
    </citation>
    <scope>NUCLEOTIDE SEQUENCE [LARGE SCALE GENOMIC DNA]</scope>
    <source>
        <strain evidence="2 3">NRRL 2430</strain>
    </source>
</reference>